<keyword evidence="5 18" id="KW-0812">Transmembrane</keyword>
<evidence type="ECO:0000256" key="6">
    <source>
        <dbReference type="ARBA" id="ARBA00022729"/>
    </source>
</evidence>
<evidence type="ECO:0000256" key="9">
    <source>
        <dbReference type="ARBA" id="ARBA00022989"/>
    </source>
</evidence>
<dbReference type="GO" id="GO:0016020">
    <property type="term" value="C:membrane"/>
    <property type="evidence" value="ECO:0007669"/>
    <property type="project" value="InterPro"/>
</dbReference>
<dbReference type="GO" id="GO:0006895">
    <property type="term" value="P:Golgi to endosome transport"/>
    <property type="evidence" value="ECO:0007669"/>
    <property type="project" value="TreeGrafter"/>
</dbReference>
<evidence type="ECO:0000313" key="21">
    <source>
        <dbReference type="EMBL" id="KAF2459950.1"/>
    </source>
</evidence>
<keyword evidence="6 19" id="KW-0732">Signal</keyword>
<protein>
    <recommendedName>
        <fullName evidence="3">Vacuolar protein sorting/targeting protein 10</fullName>
    </recommendedName>
    <alternativeName>
        <fullName evidence="16">Carboxypeptidase Y receptor</fullName>
    </alternativeName>
    <alternativeName>
        <fullName evidence="15 17">Sortilin VPS10</fullName>
    </alternativeName>
</protein>
<accession>A0A6A6P7L6</accession>
<dbReference type="PANTHER" id="PTHR12106">
    <property type="entry name" value="SORTILIN RELATED"/>
    <property type="match status" value="1"/>
</dbReference>
<dbReference type="GO" id="GO:0005794">
    <property type="term" value="C:Golgi apparatus"/>
    <property type="evidence" value="ECO:0007669"/>
    <property type="project" value="UniProtKB-SubCell"/>
</dbReference>
<dbReference type="SMART" id="SM00602">
    <property type="entry name" value="VPS10"/>
    <property type="match status" value="2"/>
</dbReference>
<feature type="transmembrane region" description="Helical" evidence="18">
    <location>
        <begin position="1348"/>
        <end position="1369"/>
    </location>
</feature>
<keyword evidence="12" id="KW-0675">Receptor</keyword>
<dbReference type="Pfam" id="PF15902">
    <property type="entry name" value="Sortilin-Vps10"/>
    <property type="match status" value="2"/>
</dbReference>
<dbReference type="Gene3D" id="2.130.10.10">
    <property type="entry name" value="YVTN repeat-like/Quinoprotein amine dehydrogenase"/>
    <property type="match status" value="2"/>
</dbReference>
<feature type="domain" description="VPS10" evidence="20">
    <location>
        <begin position="700"/>
        <end position="1337"/>
    </location>
</feature>
<evidence type="ECO:0000256" key="8">
    <source>
        <dbReference type="ARBA" id="ARBA00022927"/>
    </source>
</evidence>
<dbReference type="GO" id="GO:0006623">
    <property type="term" value="P:protein targeting to vacuole"/>
    <property type="evidence" value="ECO:0007669"/>
    <property type="project" value="TreeGrafter"/>
</dbReference>
<keyword evidence="22" id="KW-1185">Reference proteome</keyword>
<keyword evidence="13" id="KW-0325">Glycoprotein</keyword>
<feature type="domain" description="VPS10" evidence="20">
    <location>
        <begin position="46"/>
        <end position="662"/>
    </location>
</feature>
<evidence type="ECO:0000256" key="19">
    <source>
        <dbReference type="SAM" id="SignalP"/>
    </source>
</evidence>
<gene>
    <name evidence="21" type="ORF">BDY21DRAFT_384392</name>
</gene>
<evidence type="ECO:0000256" key="7">
    <source>
        <dbReference type="ARBA" id="ARBA00022737"/>
    </source>
</evidence>
<dbReference type="FunFam" id="3.30.60.270:FF:000005">
    <property type="entry name" value="Sortilin"/>
    <property type="match status" value="2"/>
</dbReference>
<keyword evidence="4" id="KW-0813">Transport</keyword>
<evidence type="ECO:0000256" key="16">
    <source>
        <dbReference type="ARBA" id="ARBA00031354"/>
    </source>
</evidence>
<dbReference type="CDD" id="cd15482">
    <property type="entry name" value="Sialidase_non-viral"/>
    <property type="match status" value="1"/>
</dbReference>
<dbReference type="SUPFAM" id="SSF110296">
    <property type="entry name" value="Oligoxyloglucan reducing end-specific cellobiohydrolase"/>
    <property type="match status" value="3"/>
</dbReference>
<evidence type="ECO:0000259" key="20">
    <source>
        <dbReference type="SMART" id="SM00602"/>
    </source>
</evidence>
<name>A0A6A6P7L6_9PEZI</name>
<dbReference type="Pfam" id="PF15901">
    <property type="entry name" value="Sortilin_C"/>
    <property type="match status" value="2"/>
</dbReference>
<evidence type="ECO:0000256" key="15">
    <source>
        <dbReference type="ARBA" id="ARBA00031250"/>
    </source>
</evidence>
<reference evidence="21" key="1">
    <citation type="journal article" date="2020" name="Stud. Mycol.">
        <title>101 Dothideomycetes genomes: a test case for predicting lifestyles and emergence of pathogens.</title>
        <authorList>
            <person name="Haridas S."/>
            <person name="Albert R."/>
            <person name="Binder M."/>
            <person name="Bloem J."/>
            <person name="Labutti K."/>
            <person name="Salamov A."/>
            <person name="Andreopoulos B."/>
            <person name="Baker S."/>
            <person name="Barry K."/>
            <person name="Bills G."/>
            <person name="Bluhm B."/>
            <person name="Cannon C."/>
            <person name="Castanera R."/>
            <person name="Culley D."/>
            <person name="Daum C."/>
            <person name="Ezra D."/>
            <person name="Gonzalez J."/>
            <person name="Henrissat B."/>
            <person name="Kuo A."/>
            <person name="Liang C."/>
            <person name="Lipzen A."/>
            <person name="Lutzoni F."/>
            <person name="Magnuson J."/>
            <person name="Mondo S."/>
            <person name="Nolan M."/>
            <person name="Ohm R."/>
            <person name="Pangilinan J."/>
            <person name="Park H.-J."/>
            <person name="Ramirez L."/>
            <person name="Alfaro M."/>
            <person name="Sun H."/>
            <person name="Tritt A."/>
            <person name="Yoshinaga Y."/>
            <person name="Zwiers L.-H."/>
            <person name="Turgeon B."/>
            <person name="Goodwin S."/>
            <person name="Spatafora J."/>
            <person name="Crous P."/>
            <person name="Grigoriev I."/>
        </authorList>
    </citation>
    <scope>NUCLEOTIDE SEQUENCE</scope>
    <source>
        <strain evidence="21">ATCC 16933</strain>
    </source>
</reference>
<comment type="subcellular location">
    <subcellularLocation>
        <location evidence="1">Golgi apparatus</location>
        <location evidence="1">trans-Golgi network membrane</location>
        <topology evidence="1">Multi-pass membrane protein</topology>
    </subcellularLocation>
    <subcellularLocation>
        <location evidence="2">Prevacuolar compartment membrane</location>
        <topology evidence="2">Multi-pass membrane protein</topology>
    </subcellularLocation>
</comment>
<feature type="chain" id="PRO_5025426188" description="Vacuolar protein sorting/targeting protein 10" evidence="19">
    <location>
        <begin position="21"/>
        <end position="1473"/>
    </location>
</feature>
<evidence type="ECO:0000256" key="3">
    <source>
        <dbReference type="ARBA" id="ARBA00015369"/>
    </source>
</evidence>
<evidence type="ECO:0000256" key="5">
    <source>
        <dbReference type="ARBA" id="ARBA00022692"/>
    </source>
</evidence>
<keyword evidence="21" id="KW-0378">Hydrolase</keyword>
<keyword evidence="11 18" id="KW-0472">Membrane</keyword>
<dbReference type="InterPro" id="IPR031777">
    <property type="entry name" value="Sortilin_C"/>
</dbReference>
<dbReference type="GO" id="GO:0005829">
    <property type="term" value="C:cytosol"/>
    <property type="evidence" value="ECO:0007669"/>
    <property type="project" value="GOC"/>
</dbReference>
<keyword evidence="9 18" id="KW-1133">Transmembrane helix</keyword>
<dbReference type="GO" id="GO:0006896">
    <property type="term" value="P:Golgi to vacuole transport"/>
    <property type="evidence" value="ECO:0007669"/>
    <property type="project" value="TreeGrafter"/>
</dbReference>
<evidence type="ECO:0000256" key="2">
    <source>
        <dbReference type="ARBA" id="ARBA00004488"/>
    </source>
</evidence>
<sequence length="1473" mass="165674">MSALRRLLLPLLLLVAAALARPDPKVTEATFAVQPWKLLYFDDSEVVLFTDRDHGILHRSTAAGNAWEVVTDIPEGEVWEVFMHPYDRETAIVVGKAMDNWITHDQGATWRKFTTPETGSVSEPLIFHAGDPKRIIFNAYELCGFFTCMGNSYYTLDAFETPVEVLQKNRRACLWAKNDPLFSTGSDEKDKNRVLCIVEGRYSSDQKDYRMLISDDYFRANEFEPKIRDGRPVSGMINMANVKRYIVAAARAQGTEELALYVTDDTITWHKAEFGNYRIEEDAYTVLESTNYSVQIDVKTGKWVDMGVLYTSNSNGTYFTKNIEHTNRNALNFVDFEKIQNIQGIVLVNTVQNWEELEGTWSYAAKKVQSQISFDDGRTFQRLKVGDQDLHLHSITDQTNSGRVFSSPAPGIVMGVGNTGEHLKSYTEGDLFVSDDAGVTWKKALEEAHKYEFGDKGSILVAIYDEGETDKIQYSIDHGKNWTPAPLPARVRAQELTTIPDSTSLKFILVATKGGGSNLENAVYSIDFSALEERKCGDGDFETWHARVDGDGSPSCIMGHTQSFKRRKADADCFIKDKFHDPEPIFEDCDCTDADYECDFNFVRNDEGNCVLEGSLQAPEGACTNPDDTFMGSSGWRKIPGNTCIVRGDAKDAPIERPCTDTTGTTPSGEISHEITDFTADSFREWLYLERGDSGHGDDETILTLTDDTHDGRRLWMTSDHGKTWNTVEALAGENVLSIYPHQFSNDVVYIITDSSRVYYSKDRGDSFHYFEAPGSPTRENLQYLSFHARMSDWLIYTASEHCDFNGIDCHSTAHVTRNNGENWQALLPFVQKCQFVYREHRHNSEELVLCEQFRDENPRNPLELISSSDWFEHKTTHFDDVVNFATMSEFIVVAIKDPEDREFLRVDASIDGQTFAQAKFPHNFNVTHQKAYTVLDSSTHSVFLHVTVNFNEGQESGGIVKSNSNGTSYVLSIPDINRNGAGYVDFEKMLGLEGVAVVNVIANREEVDNGAPKRLRTKITHNDGADWTYLPAPKKDADNNNYNCGNDCSLHLHGYTERRDSRNTYSSPSAIGVMMGVGNVGPHLERIGDADTFMTTDGGVTWKAVMKGRYMWEYGDQGSVVVIVKYDVPTDHVFYTLDEGNTWKQYSFGREIKVQQISTVPSDTSLNFLLWGKYADGNKLATVNLDFSGLFERSCSLENAGSRDADYYLWEPRHPQGDSNCLFGHIAQYYRKKTDAPQQKCFNGRQYERLHTIKANCSCTRLDYECDYNFIRQNDNSCKLADGLDPLDPMAVCEENPDAFEYYDITGYRRIPITTCSGGLELELTSLPKPCPGHEDEFARKRGISGVGLFFAIVLPFAAAGAIGYYVWRNWDGKFGQIRLGDTRGYYSALDSDRPWIRWPVVAVSGLVAVVAALPMLASSAWRSVASRFGRGYGGRTYTSRSSFARGRGDYAVVDPDEGELLGEESDDEQQA</sequence>
<keyword evidence="8" id="KW-0653">Protein transport</keyword>
<dbReference type="InterPro" id="IPR006581">
    <property type="entry name" value="VPS10"/>
</dbReference>
<feature type="transmembrane region" description="Helical" evidence="18">
    <location>
        <begin position="1397"/>
        <end position="1419"/>
    </location>
</feature>
<dbReference type="GO" id="GO:0016787">
    <property type="term" value="F:hydrolase activity"/>
    <property type="evidence" value="ECO:0007669"/>
    <property type="project" value="UniProtKB-KW"/>
</dbReference>
<evidence type="ECO:0000256" key="4">
    <source>
        <dbReference type="ARBA" id="ARBA00022448"/>
    </source>
</evidence>
<dbReference type="Gene3D" id="2.10.70.80">
    <property type="match status" value="2"/>
</dbReference>
<evidence type="ECO:0000256" key="12">
    <source>
        <dbReference type="ARBA" id="ARBA00023170"/>
    </source>
</evidence>
<keyword evidence="10" id="KW-0333">Golgi apparatus</keyword>
<keyword evidence="7" id="KW-0677">Repeat</keyword>
<evidence type="ECO:0000256" key="17">
    <source>
        <dbReference type="ARBA" id="ARBA00031902"/>
    </source>
</evidence>
<evidence type="ECO:0000256" key="1">
    <source>
        <dbReference type="ARBA" id="ARBA00004166"/>
    </source>
</evidence>
<dbReference type="OrthoDB" id="443634at2759"/>
<dbReference type="EMBL" id="MU001674">
    <property type="protein sequence ID" value="KAF2459950.1"/>
    <property type="molecule type" value="Genomic_DNA"/>
</dbReference>
<comment type="function">
    <text evidence="14">Functions as a sorting receptor in the Golgi compartment required for the intracellular sorting and delivery of soluble vacuolar proteins, like carboxypeptidase Y (CPY) and proteinase A. Executes multiple rounds of sorting by cycling between the late Golgi and a prevacuolar endosome-like compartment.</text>
</comment>
<evidence type="ECO:0000256" key="11">
    <source>
        <dbReference type="ARBA" id="ARBA00023136"/>
    </source>
</evidence>
<evidence type="ECO:0000256" key="18">
    <source>
        <dbReference type="SAM" id="Phobius"/>
    </source>
</evidence>
<dbReference type="InterPro" id="IPR050310">
    <property type="entry name" value="VPS10-sortilin"/>
</dbReference>
<evidence type="ECO:0000256" key="13">
    <source>
        <dbReference type="ARBA" id="ARBA00023180"/>
    </source>
</evidence>
<organism evidence="21 22">
    <name type="scientific">Lineolata rhizophorae</name>
    <dbReference type="NCBI Taxonomy" id="578093"/>
    <lineage>
        <taxon>Eukaryota</taxon>
        <taxon>Fungi</taxon>
        <taxon>Dikarya</taxon>
        <taxon>Ascomycota</taxon>
        <taxon>Pezizomycotina</taxon>
        <taxon>Dothideomycetes</taxon>
        <taxon>Dothideomycetes incertae sedis</taxon>
        <taxon>Lineolatales</taxon>
        <taxon>Lineolataceae</taxon>
        <taxon>Lineolata</taxon>
    </lineage>
</organism>
<feature type="signal peptide" evidence="19">
    <location>
        <begin position="1"/>
        <end position="20"/>
    </location>
</feature>
<evidence type="ECO:0000256" key="14">
    <source>
        <dbReference type="ARBA" id="ARBA00025569"/>
    </source>
</evidence>
<dbReference type="Gene3D" id="3.30.60.270">
    <property type="match status" value="2"/>
</dbReference>
<dbReference type="InterPro" id="IPR015943">
    <property type="entry name" value="WD40/YVTN_repeat-like_dom_sf"/>
</dbReference>
<evidence type="ECO:0000313" key="22">
    <source>
        <dbReference type="Proteomes" id="UP000799766"/>
    </source>
</evidence>
<dbReference type="InterPro" id="IPR031778">
    <property type="entry name" value="Sortilin_N"/>
</dbReference>
<evidence type="ECO:0000256" key="10">
    <source>
        <dbReference type="ARBA" id="ARBA00023034"/>
    </source>
</evidence>
<dbReference type="PANTHER" id="PTHR12106:SF27">
    <property type="entry name" value="SORTILIN-RELATED RECEPTOR"/>
    <property type="match status" value="1"/>
</dbReference>
<proteinExistence type="predicted"/>
<dbReference type="FunFam" id="2.10.70.80:FF:000001">
    <property type="entry name" value="Sortilin-related VPS10 domain-containing receptor 1"/>
    <property type="match status" value="1"/>
</dbReference>
<dbReference type="Proteomes" id="UP000799766">
    <property type="component" value="Unassembled WGS sequence"/>
</dbReference>